<protein>
    <recommendedName>
        <fullName evidence="3">F-box domain-containing protein</fullName>
    </recommendedName>
</protein>
<name>A0ABP1SAZ8_9HEXA</name>
<accession>A0ABP1SAZ8</accession>
<evidence type="ECO:0000313" key="1">
    <source>
        <dbReference type="EMBL" id="CAL8148678.1"/>
    </source>
</evidence>
<organism evidence="1 2">
    <name type="scientific">Orchesella dallaii</name>
    <dbReference type="NCBI Taxonomy" id="48710"/>
    <lineage>
        <taxon>Eukaryota</taxon>
        <taxon>Metazoa</taxon>
        <taxon>Ecdysozoa</taxon>
        <taxon>Arthropoda</taxon>
        <taxon>Hexapoda</taxon>
        <taxon>Collembola</taxon>
        <taxon>Entomobryomorpha</taxon>
        <taxon>Entomobryoidea</taxon>
        <taxon>Orchesellidae</taxon>
        <taxon>Orchesellinae</taxon>
        <taxon>Orchesella</taxon>
    </lineage>
</organism>
<gene>
    <name evidence="1" type="ORF">ODALV1_LOCUS31496</name>
</gene>
<dbReference type="Gene3D" id="3.80.10.10">
    <property type="entry name" value="Ribonuclease Inhibitor"/>
    <property type="match status" value="1"/>
</dbReference>
<sequence>MEIQGIREHKNPMLNHVVLERIFQLAEFDTKSFANYRLVCKEWYESSLQTWRKKGWISITTCHQHHGVHVEDFLQLLKSPEHRFAARPFHKYIINQWRGAIHDKDGESENPAILQFWKAVGPLMTHLNLKSSHFYFNDNFRKVIFELTPNLKSLAVGEIVYIRRDDLFHVYDFDPQQKGLKVCQHLTELKVNLVEFESCPMMWKELLWHFPNMEIFEATRRAPGPFHWFLCELLEIFEHLRNTVGSHYFKNLSELHLLQLDTFTPELALVLQRLQFPLKVLTFGFGSERGIKRAKKMLRLVLKTHAQTLEELILVREEECGPYEDFPFGIQFPKLTKFRSSGKLVNNFKFVQHMPNLEYLFLEQEGHRIQLNKVGWRNSVVNLNLTEFKLTDKFCTGRELKFLGKLMPNLTKISLGLRNKECFKSLCSIWKDVTDLNIYSRDSDEDAYWKSKEGDKFMKENIDNLIELRSLKVGKLVEYPECML</sequence>
<dbReference type="InterPro" id="IPR032675">
    <property type="entry name" value="LRR_dom_sf"/>
</dbReference>
<dbReference type="Proteomes" id="UP001642540">
    <property type="component" value="Unassembled WGS sequence"/>
</dbReference>
<proteinExistence type="predicted"/>
<comment type="caution">
    <text evidence="1">The sequence shown here is derived from an EMBL/GenBank/DDBJ whole genome shotgun (WGS) entry which is preliminary data.</text>
</comment>
<evidence type="ECO:0000313" key="2">
    <source>
        <dbReference type="Proteomes" id="UP001642540"/>
    </source>
</evidence>
<reference evidence="1 2" key="1">
    <citation type="submission" date="2024-08" db="EMBL/GenBank/DDBJ databases">
        <authorList>
            <person name="Cucini C."/>
            <person name="Frati F."/>
        </authorList>
    </citation>
    <scope>NUCLEOTIDE SEQUENCE [LARGE SCALE GENOMIC DNA]</scope>
</reference>
<keyword evidence="2" id="KW-1185">Reference proteome</keyword>
<dbReference type="EMBL" id="CAXLJM020000173">
    <property type="protein sequence ID" value="CAL8148678.1"/>
    <property type="molecule type" value="Genomic_DNA"/>
</dbReference>
<evidence type="ECO:0008006" key="3">
    <source>
        <dbReference type="Google" id="ProtNLM"/>
    </source>
</evidence>